<dbReference type="EMBL" id="JANCNS010000003">
    <property type="protein sequence ID" value="MCP9201011.1"/>
    <property type="molecule type" value="Genomic_DNA"/>
</dbReference>
<evidence type="ECO:0000259" key="2">
    <source>
        <dbReference type="Pfam" id="PF00930"/>
    </source>
</evidence>
<dbReference type="Gene3D" id="2.120.10.30">
    <property type="entry name" value="TolB, C-terminal domain"/>
    <property type="match status" value="1"/>
</dbReference>
<dbReference type="RefSeq" id="WP_241552682.1">
    <property type="nucleotide sequence ID" value="NZ_JANCNS010000003.1"/>
</dbReference>
<sequence>MKNTIYLLFFLSAFVFAQNNQDPKEYSIEQFYENTRIGGGRFSPDESKLLISSDESGIFNLYEIDISTGEKKAISSSENESYFAVDYVPGTQDILYSADKGGNEINHLYLLKPDGSSKDLTPGENEKAEFAGWSEDREFMYYLSNKRNPQFFDLYQMKIGTWEPEMLYENTEGYSVSISRIRENTWRFPNPSQPVRTSCFS</sequence>
<dbReference type="AlphaFoldDB" id="A0A9X2RE21"/>
<dbReference type="Proteomes" id="UP001155280">
    <property type="component" value="Unassembled WGS sequence"/>
</dbReference>
<keyword evidence="1" id="KW-0732">Signal</keyword>
<comment type="caution">
    <text evidence="3">The sequence shown here is derived from an EMBL/GenBank/DDBJ whole genome shotgun (WGS) entry which is preliminary data.</text>
</comment>
<organism evidence="3 4">
    <name type="scientific">Christiangramia oceanisediminis</name>
    <dbReference type="NCBI Taxonomy" id="2920386"/>
    <lineage>
        <taxon>Bacteria</taxon>
        <taxon>Pseudomonadati</taxon>
        <taxon>Bacteroidota</taxon>
        <taxon>Flavobacteriia</taxon>
        <taxon>Flavobacteriales</taxon>
        <taxon>Flavobacteriaceae</taxon>
        <taxon>Christiangramia</taxon>
    </lineage>
</organism>
<feature type="signal peptide" evidence="1">
    <location>
        <begin position="1"/>
        <end position="17"/>
    </location>
</feature>
<feature type="chain" id="PRO_5040786778" evidence="1">
    <location>
        <begin position="18"/>
        <end position="201"/>
    </location>
</feature>
<proteinExistence type="predicted"/>
<name>A0A9X2RE21_9FLAO</name>
<gene>
    <name evidence="3" type="ORF">MKO06_13925</name>
</gene>
<dbReference type="SUPFAM" id="SSF82171">
    <property type="entry name" value="DPP6 N-terminal domain-like"/>
    <property type="match status" value="1"/>
</dbReference>
<dbReference type="Pfam" id="PF00930">
    <property type="entry name" value="DPPIV_N"/>
    <property type="match status" value="1"/>
</dbReference>
<evidence type="ECO:0000256" key="1">
    <source>
        <dbReference type="SAM" id="SignalP"/>
    </source>
</evidence>
<evidence type="ECO:0000313" key="4">
    <source>
        <dbReference type="Proteomes" id="UP001155280"/>
    </source>
</evidence>
<protein>
    <submittedName>
        <fullName evidence="3">DPP IV N-terminal domain-containing protein</fullName>
    </submittedName>
</protein>
<accession>A0A9X2RE21</accession>
<keyword evidence="4" id="KW-1185">Reference proteome</keyword>
<dbReference type="InterPro" id="IPR002469">
    <property type="entry name" value="Peptidase_S9B_N"/>
</dbReference>
<feature type="domain" description="Dipeptidylpeptidase IV N-terminal" evidence="2">
    <location>
        <begin position="102"/>
        <end position="180"/>
    </location>
</feature>
<evidence type="ECO:0000313" key="3">
    <source>
        <dbReference type="EMBL" id="MCP9201011.1"/>
    </source>
</evidence>
<reference evidence="3" key="1">
    <citation type="submission" date="2022-07" db="EMBL/GenBank/DDBJ databases">
        <title>Gramela sediminis sp. nov., isolated from deep-sea sediment of the Indian Ocean.</title>
        <authorList>
            <person name="Shi H."/>
        </authorList>
    </citation>
    <scope>NUCLEOTIDE SEQUENCE</scope>
    <source>
        <strain evidence="3">GC03-9</strain>
    </source>
</reference>
<dbReference type="InterPro" id="IPR011042">
    <property type="entry name" value="6-blade_b-propeller_TolB-like"/>
</dbReference>
<dbReference type="GO" id="GO:0006508">
    <property type="term" value="P:proteolysis"/>
    <property type="evidence" value="ECO:0007669"/>
    <property type="project" value="InterPro"/>
</dbReference>